<organism evidence="2 3">
    <name type="scientific">Candidatus Fervidibacter japonicus</name>
    <dbReference type="NCBI Taxonomy" id="2035412"/>
    <lineage>
        <taxon>Bacteria</taxon>
        <taxon>Candidatus Fervidibacterota</taxon>
        <taxon>Candidatus Fervidibacter</taxon>
    </lineage>
</organism>
<protein>
    <submittedName>
        <fullName evidence="2">Uncharacterized protein</fullName>
    </submittedName>
</protein>
<keyword evidence="1" id="KW-0472">Membrane</keyword>
<accession>A0A2H5XBJ7</accession>
<sequence>MTPPNPSAASLPAGSPASGSKWAIALGVAIVIATGVIAAHGRVSFPSLLSTRLEAVSVQFYDVQTGQPVEDGLLRLWRLAQEQRLAYFVSVMRLPPRYGWGVMQSVLGWLCLWFAAGLVGLLLRCPLSLAAWWQLGAWIAVLALWRLVQAIAVSAWLWLPAGRPDLINALVDIALGAPPSFAKTAAVLLRGSLWLLAPVAHVLCLFVVLRKKWQCRLAKAVSGTMLTVLLAQGAYALAMRAW</sequence>
<evidence type="ECO:0000313" key="2">
    <source>
        <dbReference type="EMBL" id="GBC98545.1"/>
    </source>
</evidence>
<dbReference type="AlphaFoldDB" id="A0A2H5XBJ7"/>
<reference evidence="3" key="1">
    <citation type="submission" date="2017-09" db="EMBL/GenBank/DDBJ databases">
        <title>Metaegenomics of thermophilic ammonia-oxidizing enrichment culture.</title>
        <authorList>
            <person name="Kato S."/>
            <person name="Suzuki K."/>
        </authorList>
    </citation>
    <scope>NUCLEOTIDE SEQUENCE [LARGE SCALE GENOMIC DNA]</scope>
</reference>
<proteinExistence type="predicted"/>
<feature type="transmembrane region" description="Helical" evidence="1">
    <location>
        <begin position="22"/>
        <end position="43"/>
    </location>
</feature>
<evidence type="ECO:0000313" key="3">
    <source>
        <dbReference type="Proteomes" id="UP000236173"/>
    </source>
</evidence>
<feature type="transmembrane region" description="Helical" evidence="1">
    <location>
        <begin position="187"/>
        <end position="208"/>
    </location>
</feature>
<name>A0A2H5XBJ7_9BACT</name>
<comment type="caution">
    <text evidence="2">The sequence shown here is derived from an EMBL/GenBank/DDBJ whole genome shotgun (WGS) entry which is preliminary data.</text>
</comment>
<gene>
    <name evidence="2" type="ORF">HRbin17_01058</name>
</gene>
<evidence type="ECO:0000256" key="1">
    <source>
        <dbReference type="SAM" id="Phobius"/>
    </source>
</evidence>
<feature type="transmembrane region" description="Helical" evidence="1">
    <location>
        <begin position="135"/>
        <end position="159"/>
    </location>
</feature>
<keyword evidence="1" id="KW-1133">Transmembrane helix</keyword>
<keyword evidence="1" id="KW-0812">Transmembrane</keyword>
<feature type="transmembrane region" description="Helical" evidence="1">
    <location>
        <begin position="98"/>
        <end position="123"/>
    </location>
</feature>
<dbReference type="EMBL" id="BEHT01000012">
    <property type="protein sequence ID" value="GBC98545.1"/>
    <property type="molecule type" value="Genomic_DNA"/>
</dbReference>
<feature type="transmembrane region" description="Helical" evidence="1">
    <location>
        <begin position="220"/>
        <end position="238"/>
    </location>
</feature>
<dbReference type="Proteomes" id="UP000236173">
    <property type="component" value="Unassembled WGS sequence"/>
</dbReference>